<feature type="region of interest" description="Disordered" evidence="1">
    <location>
        <begin position="21"/>
        <end position="48"/>
    </location>
</feature>
<dbReference type="AlphaFoldDB" id="A0A4U8Z809"/>
<feature type="region of interest" description="Disordered" evidence="1">
    <location>
        <begin position="85"/>
        <end position="113"/>
    </location>
</feature>
<organism evidence="2 3">
    <name type="scientific">Methylocella tundrae</name>
    <dbReference type="NCBI Taxonomy" id="227605"/>
    <lineage>
        <taxon>Bacteria</taxon>
        <taxon>Pseudomonadati</taxon>
        <taxon>Pseudomonadota</taxon>
        <taxon>Alphaproteobacteria</taxon>
        <taxon>Hyphomicrobiales</taxon>
        <taxon>Beijerinckiaceae</taxon>
        <taxon>Methylocella</taxon>
    </lineage>
</organism>
<gene>
    <name evidence="2" type="ORF">MTUNDRAET4_0240</name>
</gene>
<geneLocation type="plasmid" evidence="2 3">
    <name>3</name>
</geneLocation>
<sequence>MASRWRRPTAIFRKAIARKRVTASRLSTQSGLRSASPKRRRGGNIPREAALKRMTATMTMKAAAAARSRRPAPPIPMRRFPTMASSMAMPAQRSRSSDRPPRPPQSPSRNRPMKFVLPAIAASAALMAPGFAEARQITIETTLKNYGGNGALCRPLCYRRRRQIQGDPLDGRRQGEILPASFRLAARLGRRGGRDRRRHRREHRLGQDA</sequence>
<dbReference type="Proteomes" id="UP000294360">
    <property type="component" value="Plasmid 3"/>
</dbReference>
<feature type="compositionally biased region" description="Polar residues" evidence="1">
    <location>
        <begin position="24"/>
        <end position="33"/>
    </location>
</feature>
<evidence type="ECO:0000256" key="1">
    <source>
        <dbReference type="SAM" id="MobiDB-lite"/>
    </source>
</evidence>
<evidence type="ECO:0000313" key="3">
    <source>
        <dbReference type="Proteomes" id="UP000294360"/>
    </source>
</evidence>
<dbReference type="EMBL" id="LR536452">
    <property type="protein sequence ID" value="VFU17757.1"/>
    <property type="molecule type" value="Genomic_DNA"/>
</dbReference>
<dbReference type="KEGG" id="mtun:MTUNDRAET4_0240.2"/>
<accession>A0A4U8Z809</accession>
<proteinExistence type="predicted"/>
<name>A0A4U8Z809_METTU</name>
<feature type="region of interest" description="Disordered" evidence="1">
    <location>
        <begin position="189"/>
        <end position="209"/>
    </location>
</feature>
<feature type="compositionally biased region" description="Basic residues" evidence="1">
    <location>
        <begin position="189"/>
        <end position="203"/>
    </location>
</feature>
<protein>
    <submittedName>
        <fullName evidence="2">Uncharacterized protein</fullName>
    </submittedName>
</protein>
<keyword evidence="2" id="KW-0614">Plasmid</keyword>
<evidence type="ECO:0000313" key="2">
    <source>
        <dbReference type="EMBL" id="VFU17757.1"/>
    </source>
</evidence>
<reference evidence="2 3" key="1">
    <citation type="submission" date="2019-03" db="EMBL/GenBank/DDBJ databases">
        <authorList>
            <person name="Kox A.R. M."/>
        </authorList>
    </citation>
    <scope>NUCLEOTIDE SEQUENCE [LARGE SCALE GENOMIC DNA]</scope>
    <source>
        <strain evidence="2">MTUNDRAET4 annotated genome</strain>
        <plasmid evidence="3">3</plasmid>
    </source>
</reference>